<feature type="signal peptide" evidence="1">
    <location>
        <begin position="1"/>
        <end position="25"/>
    </location>
</feature>
<dbReference type="AlphaFoldDB" id="A0A8S9MRH5"/>
<feature type="chain" id="PRO_5035793286" evidence="1">
    <location>
        <begin position="26"/>
        <end position="80"/>
    </location>
</feature>
<protein>
    <submittedName>
        <fullName evidence="2">Uncharacterized protein</fullName>
    </submittedName>
</protein>
<evidence type="ECO:0000256" key="1">
    <source>
        <dbReference type="SAM" id="SignalP"/>
    </source>
</evidence>
<comment type="caution">
    <text evidence="2">The sequence shown here is derived from an EMBL/GenBank/DDBJ whole genome shotgun (WGS) entry which is preliminary data.</text>
</comment>
<dbReference type="Proteomes" id="UP000712600">
    <property type="component" value="Unassembled WGS sequence"/>
</dbReference>
<sequence>MTTSPTSSTTSLCLILHVNIFDAQAVAFQKLEDMRVDSKAIVATNINPKMVGGRLFLNATSGTHIYFDKETTAGEIMLKE</sequence>
<name>A0A8S9MRH5_BRACR</name>
<evidence type="ECO:0000313" key="2">
    <source>
        <dbReference type="EMBL" id="KAF3485173.1"/>
    </source>
</evidence>
<organism evidence="2 3">
    <name type="scientific">Brassica cretica</name>
    <name type="common">Mustard</name>
    <dbReference type="NCBI Taxonomy" id="69181"/>
    <lineage>
        <taxon>Eukaryota</taxon>
        <taxon>Viridiplantae</taxon>
        <taxon>Streptophyta</taxon>
        <taxon>Embryophyta</taxon>
        <taxon>Tracheophyta</taxon>
        <taxon>Spermatophyta</taxon>
        <taxon>Magnoliopsida</taxon>
        <taxon>eudicotyledons</taxon>
        <taxon>Gunneridae</taxon>
        <taxon>Pentapetalae</taxon>
        <taxon>rosids</taxon>
        <taxon>malvids</taxon>
        <taxon>Brassicales</taxon>
        <taxon>Brassicaceae</taxon>
        <taxon>Brassiceae</taxon>
        <taxon>Brassica</taxon>
    </lineage>
</organism>
<accession>A0A8S9MRH5</accession>
<gene>
    <name evidence="2" type="ORF">F2Q69_00055139</name>
</gene>
<reference evidence="2" key="1">
    <citation type="submission" date="2019-12" db="EMBL/GenBank/DDBJ databases">
        <title>Genome sequencing and annotation of Brassica cretica.</title>
        <authorList>
            <person name="Studholme D.J."/>
            <person name="Sarris P."/>
        </authorList>
    </citation>
    <scope>NUCLEOTIDE SEQUENCE</scope>
    <source>
        <strain evidence="2">PFS-109/04</strain>
        <tissue evidence="2">Leaf</tissue>
    </source>
</reference>
<keyword evidence="1" id="KW-0732">Signal</keyword>
<evidence type="ECO:0000313" key="3">
    <source>
        <dbReference type="Proteomes" id="UP000712600"/>
    </source>
</evidence>
<proteinExistence type="predicted"/>
<dbReference type="EMBL" id="QGKX02002183">
    <property type="protein sequence ID" value="KAF3485173.1"/>
    <property type="molecule type" value="Genomic_DNA"/>
</dbReference>